<accession>Q13BI8</accession>
<evidence type="ECO:0000313" key="3">
    <source>
        <dbReference type="EMBL" id="ABE38551.1"/>
    </source>
</evidence>
<dbReference type="PANTHER" id="PTHR48100:SF59">
    <property type="entry name" value="ADENOSYLCOBALAMIN_ALPHA-RIBAZOLE PHOSPHATASE"/>
    <property type="match status" value="1"/>
</dbReference>
<dbReference type="KEGG" id="rpd:RPD_1313"/>
<evidence type="ECO:0000313" key="4">
    <source>
        <dbReference type="Proteomes" id="UP000001818"/>
    </source>
</evidence>
<dbReference type="InterPro" id="IPR050275">
    <property type="entry name" value="PGM_Phosphatase"/>
</dbReference>
<dbReference type="eggNOG" id="COG0406">
    <property type="taxonomic scope" value="Bacteria"/>
</dbReference>
<dbReference type="Gene3D" id="3.40.50.1240">
    <property type="entry name" value="Phosphoglycerate mutase-like"/>
    <property type="match status" value="1"/>
</dbReference>
<dbReference type="GO" id="GO:0016791">
    <property type="term" value="F:phosphatase activity"/>
    <property type="evidence" value="ECO:0007669"/>
    <property type="project" value="TreeGrafter"/>
</dbReference>
<evidence type="ECO:0000256" key="1">
    <source>
        <dbReference type="PIRSR" id="PIRSR613078-1"/>
    </source>
</evidence>
<proteinExistence type="predicted"/>
<feature type="binding site" evidence="2">
    <location>
        <begin position="98"/>
        <end position="101"/>
    </location>
    <ligand>
        <name>substrate</name>
    </ligand>
</feature>
<dbReference type="HOGENOM" id="CLU_033323_9_1_5"/>
<dbReference type="CDD" id="cd07067">
    <property type="entry name" value="HP_PGM_like"/>
    <property type="match status" value="1"/>
</dbReference>
<feature type="active site" description="Tele-phosphohistidine intermediate" evidence="1">
    <location>
        <position position="14"/>
    </location>
</feature>
<dbReference type="SUPFAM" id="SSF53254">
    <property type="entry name" value="Phosphoglycerate mutase-like"/>
    <property type="match status" value="1"/>
</dbReference>
<name>Q13BI8_RHOPS</name>
<dbReference type="EMBL" id="CP000283">
    <property type="protein sequence ID" value="ABE38551.1"/>
    <property type="molecule type" value="Genomic_DNA"/>
</dbReference>
<feature type="binding site" evidence="2">
    <location>
        <position position="71"/>
    </location>
    <ligand>
        <name>substrate</name>
    </ligand>
</feature>
<evidence type="ECO:0000256" key="2">
    <source>
        <dbReference type="PIRSR" id="PIRSR613078-2"/>
    </source>
</evidence>
<dbReference type="Proteomes" id="UP000001818">
    <property type="component" value="Chromosome"/>
</dbReference>
<dbReference type="InterPro" id="IPR029033">
    <property type="entry name" value="His_PPase_superfam"/>
</dbReference>
<gene>
    <name evidence="3" type="ordered locus">RPD_1313</name>
</gene>
<sequence length="202" mass="22157">MHRLIMPTIYYIRHGQTDWNATGRFQGTQDIPLNDIGRAQASAAGQLLRDLLTRDGRDAASLSYVASPLSRARVTMELLRVALGLPAEDYTTDDRLREITYGAWEGFTLAQMEQSNSEIHAARLADRWAVAPLRGESYADRLPFIADWTGALTNDTVAVGHVGTARTLMVALGLKSPAEALEGLIEQGALYVFRDGGLTIVR</sequence>
<organism evidence="3 4">
    <name type="scientific">Rhodopseudomonas palustris (strain BisB5)</name>
    <dbReference type="NCBI Taxonomy" id="316057"/>
    <lineage>
        <taxon>Bacteria</taxon>
        <taxon>Pseudomonadati</taxon>
        <taxon>Pseudomonadota</taxon>
        <taxon>Alphaproteobacteria</taxon>
        <taxon>Hyphomicrobiales</taxon>
        <taxon>Nitrobacteraceae</taxon>
        <taxon>Rhodopseudomonas</taxon>
    </lineage>
</organism>
<dbReference type="STRING" id="316057.RPD_1313"/>
<reference evidence="3 4" key="1">
    <citation type="submission" date="2006-03" db="EMBL/GenBank/DDBJ databases">
        <title>Complete sequence of Rhodopseudomonas palustris BisB5.</title>
        <authorList>
            <consortium name="US DOE Joint Genome Institute"/>
            <person name="Copeland A."/>
            <person name="Lucas S."/>
            <person name="Lapidus A."/>
            <person name="Barry K."/>
            <person name="Detter J.C."/>
            <person name="Glavina del Rio T."/>
            <person name="Hammon N."/>
            <person name="Israni S."/>
            <person name="Dalin E."/>
            <person name="Tice H."/>
            <person name="Pitluck S."/>
            <person name="Chain P."/>
            <person name="Malfatti S."/>
            <person name="Shin M."/>
            <person name="Vergez L."/>
            <person name="Schmutz J."/>
            <person name="Larimer F."/>
            <person name="Land M."/>
            <person name="Hauser L."/>
            <person name="Pelletier D.A."/>
            <person name="Kyrpides N."/>
            <person name="Lykidis A."/>
            <person name="Oda Y."/>
            <person name="Harwood C.S."/>
            <person name="Richardson P."/>
        </authorList>
    </citation>
    <scope>NUCLEOTIDE SEQUENCE [LARGE SCALE GENOMIC DNA]</scope>
    <source>
        <strain evidence="3 4">BisB5</strain>
    </source>
</reference>
<dbReference type="PANTHER" id="PTHR48100">
    <property type="entry name" value="BROAD-SPECIFICITY PHOSPHATASE YOR283W-RELATED"/>
    <property type="match status" value="1"/>
</dbReference>
<dbReference type="InterPro" id="IPR013078">
    <property type="entry name" value="His_Pase_superF_clade-1"/>
</dbReference>
<feature type="binding site" evidence="2">
    <location>
        <begin position="13"/>
        <end position="20"/>
    </location>
    <ligand>
        <name>substrate</name>
    </ligand>
</feature>
<protein>
    <submittedName>
        <fullName evidence="3">Phosphoglycerate mutase</fullName>
    </submittedName>
</protein>
<dbReference type="AlphaFoldDB" id="Q13BI8"/>
<dbReference type="Pfam" id="PF00300">
    <property type="entry name" value="His_Phos_1"/>
    <property type="match status" value="1"/>
</dbReference>
<dbReference type="SMART" id="SM00855">
    <property type="entry name" value="PGAM"/>
    <property type="match status" value="1"/>
</dbReference>
<feature type="active site" description="Proton donor/acceptor" evidence="1">
    <location>
        <position position="98"/>
    </location>
</feature>
<dbReference type="GO" id="GO:0005737">
    <property type="term" value="C:cytoplasm"/>
    <property type="evidence" value="ECO:0007669"/>
    <property type="project" value="TreeGrafter"/>
</dbReference>